<accession>A0A9I9DBM0</accession>
<organism evidence="1">
    <name type="scientific">Cucumis melo</name>
    <name type="common">Muskmelon</name>
    <dbReference type="NCBI Taxonomy" id="3656"/>
    <lineage>
        <taxon>Eukaryota</taxon>
        <taxon>Viridiplantae</taxon>
        <taxon>Streptophyta</taxon>
        <taxon>Embryophyta</taxon>
        <taxon>Tracheophyta</taxon>
        <taxon>Spermatophyta</taxon>
        <taxon>Magnoliopsida</taxon>
        <taxon>eudicotyledons</taxon>
        <taxon>Gunneridae</taxon>
        <taxon>Pentapetalae</taxon>
        <taxon>rosids</taxon>
        <taxon>fabids</taxon>
        <taxon>Cucurbitales</taxon>
        <taxon>Cucurbitaceae</taxon>
        <taxon>Benincaseae</taxon>
        <taxon>Cucumis</taxon>
    </lineage>
</organism>
<reference evidence="1" key="1">
    <citation type="submission" date="2023-03" db="UniProtKB">
        <authorList>
            <consortium name="EnsemblPlants"/>
        </authorList>
    </citation>
    <scope>IDENTIFICATION</scope>
</reference>
<dbReference type="AlphaFoldDB" id="A0A9I9DBM0"/>
<dbReference type="EnsemblPlants" id="MELO3C015983.2.1">
    <property type="protein sequence ID" value="MELO3C015983.2.1"/>
    <property type="gene ID" value="MELO3C015983.2"/>
</dbReference>
<proteinExistence type="predicted"/>
<sequence length="72" mass="8213">MELREEQAAVAAMGFTEELRWRKNEKAIPLSSMGKIAFEAFGPLKWRIHDSIITVVVGRFKPGSVDDRSFFL</sequence>
<protein>
    <submittedName>
        <fullName evidence="1">Uncharacterized protein</fullName>
    </submittedName>
</protein>
<dbReference type="Gramene" id="MELO3C015983.2.1">
    <property type="protein sequence ID" value="MELO3C015983.2.1"/>
    <property type="gene ID" value="MELO3C015983.2"/>
</dbReference>
<evidence type="ECO:0000313" key="1">
    <source>
        <dbReference type="EnsemblPlants" id="MELO3C015983.2.1"/>
    </source>
</evidence>
<name>A0A9I9DBM0_CUCME</name>